<keyword evidence="12" id="KW-1185">Reference proteome</keyword>
<feature type="transmembrane region" description="Helical" evidence="10">
    <location>
        <begin position="143"/>
        <end position="171"/>
    </location>
</feature>
<dbReference type="EMBL" id="MRZV01001562">
    <property type="protein sequence ID" value="PIK37082.1"/>
    <property type="molecule type" value="Genomic_DNA"/>
</dbReference>
<keyword evidence="4 10" id="KW-1133">Transmembrane helix</keyword>
<evidence type="ECO:0000256" key="10">
    <source>
        <dbReference type="SAM" id="Phobius"/>
    </source>
</evidence>
<dbReference type="OrthoDB" id="6581954at2759"/>
<keyword evidence="6" id="KW-0915">Sodium</keyword>
<keyword evidence="3 8" id="KW-0812">Transmembrane</keyword>
<keyword evidence="6" id="KW-0479">Metal-binding</keyword>
<feature type="transmembrane region" description="Helical" evidence="10">
    <location>
        <begin position="605"/>
        <end position="627"/>
    </location>
</feature>
<keyword evidence="2 8" id="KW-0813">Transport</keyword>
<feature type="binding site" evidence="6">
    <location>
        <position position="492"/>
    </location>
    <ligand>
        <name>Na(+)</name>
        <dbReference type="ChEBI" id="CHEBI:29101"/>
        <label>1</label>
    </ligand>
</feature>
<evidence type="ECO:0000256" key="8">
    <source>
        <dbReference type="RuleBase" id="RU003732"/>
    </source>
</evidence>
<evidence type="ECO:0000256" key="9">
    <source>
        <dbReference type="SAM" id="MobiDB-lite"/>
    </source>
</evidence>
<feature type="transmembrane region" description="Helical" evidence="10">
    <location>
        <begin position="306"/>
        <end position="326"/>
    </location>
</feature>
<evidence type="ECO:0000256" key="6">
    <source>
        <dbReference type="PIRSR" id="PIRSR600175-1"/>
    </source>
</evidence>
<organism evidence="11 12">
    <name type="scientific">Stichopus japonicus</name>
    <name type="common">Sea cucumber</name>
    <dbReference type="NCBI Taxonomy" id="307972"/>
    <lineage>
        <taxon>Eukaryota</taxon>
        <taxon>Metazoa</taxon>
        <taxon>Echinodermata</taxon>
        <taxon>Eleutherozoa</taxon>
        <taxon>Echinozoa</taxon>
        <taxon>Holothuroidea</taxon>
        <taxon>Aspidochirotacea</taxon>
        <taxon>Aspidochirotida</taxon>
        <taxon>Stichopodidae</taxon>
        <taxon>Apostichopus</taxon>
    </lineage>
</organism>
<feature type="transmembrane region" description="Helical" evidence="10">
    <location>
        <begin position="647"/>
        <end position="670"/>
    </location>
</feature>
<dbReference type="SUPFAM" id="SSF161070">
    <property type="entry name" value="SNF-like"/>
    <property type="match status" value="1"/>
</dbReference>
<evidence type="ECO:0000256" key="2">
    <source>
        <dbReference type="ARBA" id="ARBA00022448"/>
    </source>
</evidence>
<dbReference type="PRINTS" id="PR00176">
    <property type="entry name" value="NANEUSMPORT"/>
</dbReference>
<keyword evidence="8" id="KW-0769">Symport</keyword>
<sequence>MSKAKFEPIPSDEGKEGSVGSVPVVNLFQNPVTESSTDDLKPSKTTKSSLQLVDDNGDENKERGNWSNKMDFVLSCLGYAVGLGNVWRFPYLCYRNGGGAFLIPYAIMLFFAGLPLFFLEVSFGQYSSLGPITAWRAVPLMKGLGVCQIIVACYVGIYYNVIITYTIFYFFTSIGAIFRGKLPWVGCDNDYNTLNCSSLFNECISRAGIITDNGTCVSLKYLTEDELSEYNVTGNLDDEKWNLTAYSDPFRAARKSPSSWAYPDKMTPQLFMSSSLPFEKISIPIIPVNIVAVLQEAPSMNDGGGIVWQLALCLMVAWIIVFFCLIKGIKSSGKVVYFTATFPYVVLFILLIRGVTLPGAIRGIRFYVIPKFERLSDPQVWLDAAIQIFYSLSAAGGGLTTLASYNKFKNNAYFDSLFVAIANCCTSVFAGFVIFSVIGFMAETLGKEVDDVVDQGFGLAFVAYPAAVAHMPGTVLWAILFFFMLITLGLDSQFAIMENIITALVDQYPTVLTTQKEVLVRRNLHIDVPVGSYLCHQALNFFPPFFAHQQTGGYWVSLLDSYGASFTYLVYAVLECVGIAWMYGARRFVNDIRCMVGDRWVDAMVFYWWPLNWCCITPGLMTFVLMFNFFDWSNPEYNGPYPTWANAIGYLMFMLALIWIPINAIYQFIIADGDLYQRWKAIVNPSENWGPALSVHRLEAYKVHVNHGTTMGGRIDIDGSGRQATIPPDYFRDLDNPGYDNNSRV</sequence>
<dbReference type="GO" id="GO:0046872">
    <property type="term" value="F:metal ion binding"/>
    <property type="evidence" value="ECO:0007669"/>
    <property type="project" value="UniProtKB-KW"/>
</dbReference>
<dbReference type="STRING" id="307972.A0A2G8JMU6"/>
<feature type="transmembrane region" description="Helical" evidence="10">
    <location>
        <begin position="101"/>
        <end position="123"/>
    </location>
</feature>
<comment type="subcellular location">
    <subcellularLocation>
        <location evidence="1">Membrane</location>
        <topology evidence="1">Multi-pass membrane protein</topology>
    </subcellularLocation>
</comment>
<accession>A0A2G8JMU6</accession>
<feature type="disulfide bond" evidence="7">
    <location>
        <begin position="187"/>
        <end position="196"/>
    </location>
</feature>
<dbReference type="GO" id="GO:0005886">
    <property type="term" value="C:plasma membrane"/>
    <property type="evidence" value="ECO:0007669"/>
    <property type="project" value="TreeGrafter"/>
</dbReference>
<reference evidence="11 12" key="1">
    <citation type="journal article" date="2017" name="PLoS Biol.">
        <title>The sea cucumber genome provides insights into morphological evolution and visceral regeneration.</title>
        <authorList>
            <person name="Zhang X."/>
            <person name="Sun L."/>
            <person name="Yuan J."/>
            <person name="Sun Y."/>
            <person name="Gao Y."/>
            <person name="Zhang L."/>
            <person name="Li S."/>
            <person name="Dai H."/>
            <person name="Hamel J.F."/>
            <person name="Liu C."/>
            <person name="Yu Y."/>
            <person name="Liu S."/>
            <person name="Lin W."/>
            <person name="Guo K."/>
            <person name="Jin S."/>
            <person name="Xu P."/>
            <person name="Storey K.B."/>
            <person name="Huan P."/>
            <person name="Zhang T."/>
            <person name="Zhou Y."/>
            <person name="Zhang J."/>
            <person name="Lin C."/>
            <person name="Li X."/>
            <person name="Xing L."/>
            <person name="Huo D."/>
            <person name="Sun M."/>
            <person name="Wang L."/>
            <person name="Mercier A."/>
            <person name="Li F."/>
            <person name="Yang H."/>
            <person name="Xiang J."/>
        </authorList>
    </citation>
    <scope>NUCLEOTIDE SEQUENCE [LARGE SCALE GENOMIC DNA]</scope>
    <source>
        <strain evidence="11">Shaxun</strain>
        <tissue evidence="11">Muscle</tissue>
    </source>
</reference>
<name>A0A2G8JMU6_STIJA</name>
<feature type="transmembrane region" description="Helical" evidence="10">
    <location>
        <begin position="417"/>
        <end position="442"/>
    </location>
</feature>
<dbReference type="AlphaFoldDB" id="A0A2G8JMU6"/>
<dbReference type="PROSITE" id="PS50267">
    <property type="entry name" value="NA_NEUROTRAN_SYMP_3"/>
    <property type="match status" value="1"/>
</dbReference>
<feature type="transmembrane region" description="Helical" evidence="10">
    <location>
        <begin position="566"/>
        <end position="584"/>
    </location>
</feature>
<evidence type="ECO:0000256" key="5">
    <source>
        <dbReference type="ARBA" id="ARBA00023136"/>
    </source>
</evidence>
<feature type="transmembrane region" description="Helical" evidence="10">
    <location>
        <begin position="526"/>
        <end position="546"/>
    </location>
</feature>
<evidence type="ECO:0000313" key="11">
    <source>
        <dbReference type="EMBL" id="PIK37082.1"/>
    </source>
</evidence>
<feature type="transmembrane region" description="Helical" evidence="10">
    <location>
        <begin position="381"/>
        <end position="405"/>
    </location>
</feature>
<feature type="transmembrane region" description="Helical" evidence="10">
    <location>
        <begin position="335"/>
        <end position="361"/>
    </location>
</feature>
<keyword evidence="5 10" id="KW-0472">Membrane</keyword>
<feature type="binding site" evidence="6">
    <location>
        <position position="85"/>
    </location>
    <ligand>
        <name>Na(+)</name>
        <dbReference type="ChEBI" id="CHEBI:29101"/>
        <label>1</label>
    </ligand>
</feature>
<evidence type="ECO:0000256" key="7">
    <source>
        <dbReference type="PIRSR" id="PIRSR600175-2"/>
    </source>
</evidence>
<feature type="compositionally biased region" description="Basic and acidic residues" evidence="9">
    <location>
        <begin position="1"/>
        <end position="16"/>
    </location>
</feature>
<feature type="binding site" evidence="6">
    <location>
        <position position="80"/>
    </location>
    <ligand>
        <name>Na(+)</name>
        <dbReference type="ChEBI" id="CHEBI:29101"/>
        <label>1</label>
    </ligand>
</feature>
<protein>
    <recommendedName>
        <fullName evidence="8">Transporter</fullName>
    </recommendedName>
</protein>
<keyword evidence="7" id="KW-1015">Disulfide bond</keyword>
<feature type="binding site" evidence="6">
    <location>
        <position position="78"/>
    </location>
    <ligand>
        <name>Na(+)</name>
        <dbReference type="ChEBI" id="CHEBI:29101"/>
        <label>1</label>
    </ligand>
</feature>
<comment type="caution">
    <text evidence="11">The sequence shown here is derived from an EMBL/GenBank/DDBJ whole genome shotgun (WGS) entry which is preliminary data.</text>
</comment>
<gene>
    <name evidence="11" type="ORF">BSL78_26082</name>
</gene>
<feature type="binding site" evidence="6">
    <location>
        <position position="488"/>
    </location>
    <ligand>
        <name>Na(+)</name>
        <dbReference type="ChEBI" id="CHEBI:29101"/>
        <label>1</label>
    </ligand>
</feature>
<proteinExistence type="inferred from homology"/>
<dbReference type="GO" id="GO:0015375">
    <property type="term" value="F:glycine:sodium symporter activity"/>
    <property type="evidence" value="ECO:0007669"/>
    <property type="project" value="TreeGrafter"/>
</dbReference>
<feature type="region of interest" description="Disordered" evidence="9">
    <location>
        <begin position="1"/>
        <end position="62"/>
    </location>
</feature>
<evidence type="ECO:0000256" key="1">
    <source>
        <dbReference type="ARBA" id="ARBA00004141"/>
    </source>
</evidence>
<dbReference type="PROSITE" id="PS00610">
    <property type="entry name" value="NA_NEUROTRAN_SYMP_1"/>
    <property type="match status" value="1"/>
</dbReference>
<feature type="transmembrane region" description="Helical" evidence="10">
    <location>
        <begin position="276"/>
        <end position="294"/>
    </location>
</feature>
<feature type="transmembrane region" description="Helical" evidence="10">
    <location>
        <begin position="462"/>
        <end position="490"/>
    </location>
</feature>
<dbReference type="PANTHER" id="PTHR11616:SF240">
    <property type="entry name" value="BLOATED TUBULES, ISOFORM B-RELATED"/>
    <property type="match status" value="1"/>
</dbReference>
<feature type="binding site" evidence="6">
    <location>
        <position position="491"/>
    </location>
    <ligand>
        <name>Na(+)</name>
        <dbReference type="ChEBI" id="CHEBI:29101"/>
        <label>1</label>
    </ligand>
</feature>
<feature type="binding site" evidence="6">
    <location>
        <position position="81"/>
    </location>
    <ligand>
        <name>Na(+)</name>
        <dbReference type="ChEBI" id="CHEBI:29101"/>
        <label>1</label>
    </ligand>
</feature>
<dbReference type="PANTHER" id="PTHR11616">
    <property type="entry name" value="SODIUM/CHLORIDE DEPENDENT TRANSPORTER"/>
    <property type="match status" value="1"/>
</dbReference>
<evidence type="ECO:0000256" key="3">
    <source>
        <dbReference type="ARBA" id="ARBA00022692"/>
    </source>
</evidence>
<feature type="binding site" evidence="6">
    <location>
        <position position="391"/>
    </location>
    <ligand>
        <name>Na(+)</name>
        <dbReference type="ChEBI" id="CHEBI:29101"/>
        <label>1</label>
    </ligand>
</feature>
<dbReference type="Pfam" id="PF00209">
    <property type="entry name" value="SNF"/>
    <property type="match status" value="2"/>
</dbReference>
<comment type="similarity">
    <text evidence="8">Belongs to the sodium:neurotransmitter symporter (SNF) (TC 2.A.22) family.</text>
</comment>
<evidence type="ECO:0000313" key="12">
    <source>
        <dbReference type="Proteomes" id="UP000230750"/>
    </source>
</evidence>
<feature type="binding site" evidence="6">
    <location>
        <position position="423"/>
    </location>
    <ligand>
        <name>Na(+)</name>
        <dbReference type="ChEBI" id="CHEBI:29101"/>
        <label>1</label>
    </ligand>
</feature>
<dbReference type="Proteomes" id="UP000230750">
    <property type="component" value="Unassembled WGS sequence"/>
</dbReference>
<dbReference type="InterPro" id="IPR000175">
    <property type="entry name" value="Na/ntran_symport"/>
</dbReference>
<evidence type="ECO:0000256" key="4">
    <source>
        <dbReference type="ARBA" id="ARBA00022989"/>
    </source>
</evidence>
<dbReference type="InterPro" id="IPR037272">
    <property type="entry name" value="SNS_sf"/>
</dbReference>